<dbReference type="InterPro" id="IPR038727">
    <property type="entry name" value="NadR/Ttd14_AAA_dom"/>
</dbReference>
<dbReference type="InterPro" id="IPR027417">
    <property type="entry name" value="P-loop_NTPase"/>
</dbReference>
<organism evidence="3 4">
    <name type="scientific">Saccharothrix lopnurensis</name>
    <dbReference type="NCBI Taxonomy" id="1670621"/>
    <lineage>
        <taxon>Bacteria</taxon>
        <taxon>Bacillati</taxon>
        <taxon>Actinomycetota</taxon>
        <taxon>Actinomycetes</taxon>
        <taxon>Pseudonocardiales</taxon>
        <taxon>Pseudonocardiaceae</taxon>
        <taxon>Saccharothrix</taxon>
    </lineage>
</organism>
<evidence type="ECO:0000313" key="4">
    <source>
        <dbReference type="Proteomes" id="UP001596220"/>
    </source>
</evidence>
<dbReference type="SUPFAM" id="SSF52540">
    <property type="entry name" value="P-loop containing nucleoside triphosphate hydrolases"/>
    <property type="match status" value="1"/>
</dbReference>
<feature type="region of interest" description="Disordered" evidence="1">
    <location>
        <begin position="358"/>
        <end position="381"/>
    </location>
</feature>
<sequence length="381" mass="41021">MTDFDHALVLGKFYPPHAGHHNLIRTAAARSRRTTVTVLASRAESIPVADRVAWLRAEHAGTPGLVVLGDVDDHEMDFGSDAVWELHMGVARAVLARRAILDGDPSSAAVDAVFTSERYGDEMARRLGARHVLVDLDRTAFPVSGTAVRADPRAHWGHLARATRVGLCARVVVLGAESTGTTTLSRQLAEHLGAPWVPEYGRAHTEAKLVAARAFDPGADVGGLVWTVGDFQDVARRQGELSDAAVSGPVLVCDNDPWAATAWAHRYLGAPRPDVAPDAPRPALYLLTDHVGVPFEQDGWRDGEHLRAWMTGLFREGLAARGVPWRLVTGPPDQRLRQALESCEEAVARHFRFTDPLGQAVAGTRSGDPRRGSGGTRSSAG</sequence>
<dbReference type="SUPFAM" id="SSF52374">
    <property type="entry name" value="Nucleotidylyl transferase"/>
    <property type="match status" value="1"/>
</dbReference>
<dbReference type="InterPro" id="IPR014729">
    <property type="entry name" value="Rossmann-like_a/b/a_fold"/>
</dbReference>
<evidence type="ECO:0000256" key="1">
    <source>
        <dbReference type="SAM" id="MobiDB-lite"/>
    </source>
</evidence>
<dbReference type="PANTHER" id="PTHR37512:SF1">
    <property type="entry name" value="NADR_TTD14 AAA DOMAIN-CONTAINING PROTEIN"/>
    <property type="match status" value="1"/>
</dbReference>
<dbReference type="Proteomes" id="UP001596220">
    <property type="component" value="Unassembled WGS sequence"/>
</dbReference>
<proteinExistence type="predicted"/>
<dbReference type="RefSeq" id="WP_380637035.1">
    <property type="nucleotide sequence ID" value="NZ_JBHSQO010000014.1"/>
</dbReference>
<accession>A0ABW1P5I7</accession>
<dbReference type="Pfam" id="PF13521">
    <property type="entry name" value="AAA_28"/>
    <property type="match status" value="1"/>
</dbReference>
<dbReference type="Gene3D" id="3.40.50.620">
    <property type="entry name" value="HUPs"/>
    <property type="match status" value="1"/>
</dbReference>
<dbReference type="Gene3D" id="3.40.50.300">
    <property type="entry name" value="P-loop containing nucleotide triphosphate hydrolases"/>
    <property type="match status" value="1"/>
</dbReference>
<dbReference type="PANTHER" id="PTHR37512">
    <property type="entry name" value="TRIFUNCTIONAL NAD BIOSYNTHESIS/REGULATOR PROTEIN NADR"/>
    <property type="match status" value="1"/>
</dbReference>
<dbReference type="InterPro" id="IPR052735">
    <property type="entry name" value="NAD_biosynth-regulator"/>
</dbReference>
<evidence type="ECO:0000259" key="2">
    <source>
        <dbReference type="Pfam" id="PF13521"/>
    </source>
</evidence>
<feature type="domain" description="NadR/Ttd14 AAA" evidence="2">
    <location>
        <begin position="170"/>
        <end position="335"/>
    </location>
</feature>
<reference evidence="4" key="1">
    <citation type="journal article" date="2019" name="Int. J. Syst. Evol. Microbiol.">
        <title>The Global Catalogue of Microorganisms (GCM) 10K type strain sequencing project: providing services to taxonomists for standard genome sequencing and annotation.</title>
        <authorList>
            <consortium name="The Broad Institute Genomics Platform"/>
            <consortium name="The Broad Institute Genome Sequencing Center for Infectious Disease"/>
            <person name="Wu L."/>
            <person name="Ma J."/>
        </authorList>
    </citation>
    <scope>NUCLEOTIDE SEQUENCE [LARGE SCALE GENOMIC DNA]</scope>
    <source>
        <strain evidence="4">CGMCC 4.7246</strain>
    </source>
</reference>
<gene>
    <name evidence="3" type="ORF">ACFP3R_16255</name>
</gene>
<comment type="caution">
    <text evidence="3">The sequence shown here is derived from an EMBL/GenBank/DDBJ whole genome shotgun (WGS) entry which is preliminary data.</text>
</comment>
<dbReference type="EMBL" id="JBHSQO010000014">
    <property type="protein sequence ID" value="MFC6090834.1"/>
    <property type="molecule type" value="Genomic_DNA"/>
</dbReference>
<keyword evidence="4" id="KW-1185">Reference proteome</keyword>
<protein>
    <submittedName>
        <fullName evidence="3">AAA family ATPase</fullName>
    </submittedName>
</protein>
<evidence type="ECO:0000313" key="3">
    <source>
        <dbReference type="EMBL" id="MFC6090834.1"/>
    </source>
</evidence>
<name>A0ABW1P5I7_9PSEU</name>